<dbReference type="EMBL" id="JAKOGI010001019">
    <property type="protein sequence ID" value="KAJ8428355.1"/>
    <property type="molecule type" value="Genomic_DNA"/>
</dbReference>
<sequence>MMVEQILQRGDCGEEFKRDFVLYVHYQKVKFRGKRSKDRWFPIAKIGQLIQLNKRINIKRSCSGSKFILREHGIGKTIKQSFVKLELTSKSNWQAWDEKPCARRTFCINSWPSTTPSTTMAIIVEESVESWKNKGTKSGDDGLTNSTTRRLGEEFKRDFVFKEKQGPIVFHSQHRTTDAVE</sequence>
<reference evidence="1" key="1">
    <citation type="submission" date="2022-04" db="EMBL/GenBank/DDBJ databases">
        <title>Carnegiea gigantea Genome sequencing and assembly v2.</title>
        <authorList>
            <person name="Copetti D."/>
            <person name="Sanderson M.J."/>
            <person name="Burquez A."/>
            <person name="Wojciechowski M.F."/>
        </authorList>
    </citation>
    <scope>NUCLEOTIDE SEQUENCE</scope>
    <source>
        <strain evidence="1">SGP5-SGP5p</strain>
        <tissue evidence="1">Aerial part</tissue>
    </source>
</reference>
<accession>A0A9Q1H0A0</accession>
<evidence type="ECO:0000313" key="2">
    <source>
        <dbReference type="Proteomes" id="UP001153076"/>
    </source>
</evidence>
<evidence type="ECO:0000313" key="1">
    <source>
        <dbReference type="EMBL" id="KAJ8428355.1"/>
    </source>
</evidence>
<keyword evidence="2" id="KW-1185">Reference proteome</keyword>
<comment type="caution">
    <text evidence="1">The sequence shown here is derived from an EMBL/GenBank/DDBJ whole genome shotgun (WGS) entry which is preliminary data.</text>
</comment>
<dbReference type="Proteomes" id="UP001153076">
    <property type="component" value="Unassembled WGS sequence"/>
</dbReference>
<gene>
    <name evidence="1" type="ORF">Cgig2_002768</name>
</gene>
<organism evidence="1 2">
    <name type="scientific">Carnegiea gigantea</name>
    <dbReference type="NCBI Taxonomy" id="171969"/>
    <lineage>
        <taxon>Eukaryota</taxon>
        <taxon>Viridiplantae</taxon>
        <taxon>Streptophyta</taxon>
        <taxon>Embryophyta</taxon>
        <taxon>Tracheophyta</taxon>
        <taxon>Spermatophyta</taxon>
        <taxon>Magnoliopsida</taxon>
        <taxon>eudicotyledons</taxon>
        <taxon>Gunneridae</taxon>
        <taxon>Pentapetalae</taxon>
        <taxon>Caryophyllales</taxon>
        <taxon>Cactineae</taxon>
        <taxon>Cactaceae</taxon>
        <taxon>Cactoideae</taxon>
        <taxon>Echinocereeae</taxon>
        <taxon>Carnegiea</taxon>
    </lineage>
</organism>
<name>A0A9Q1H0A0_9CARY</name>
<dbReference type="OrthoDB" id="1001981at2759"/>
<protein>
    <submittedName>
        <fullName evidence="1">Uncharacterized protein</fullName>
    </submittedName>
</protein>
<dbReference type="AlphaFoldDB" id="A0A9Q1H0A0"/>
<proteinExistence type="predicted"/>